<feature type="non-terminal residue" evidence="1">
    <location>
        <position position="1"/>
    </location>
</feature>
<gene>
    <name evidence="1" type="ORF">J1N35_025537</name>
</gene>
<evidence type="ECO:0000313" key="1">
    <source>
        <dbReference type="EMBL" id="KAH1073209.1"/>
    </source>
</evidence>
<organism evidence="1 2">
    <name type="scientific">Gossypium stocksii</name>
    <dbReference type="NCBI Taxonomy" id="47602"/>
    <lineage>
        <taxon>Eukaryota</taxon>
        <taxon>Viridiplantae</taxon>
        <taxon>Streptophyta</taxon>
        <taxon>Embryophyta</taxon>
        <taxon>Tracheophyta</taxon>
        <taxon>Spermatophyta</taxon>
        <taxon>Magnoliopsida</taxon>
        <taxon>eudicotyledons</taxon>
        <taxon>Gunneridae</taxon>
        <taxon>Pentapetalae</taxon>
        <taxon>rosids</taxon>
        <taxon>malvids</taxon>
        <taxon>Malvales</taxon>
        <taxon>Malvaceae</taxon>
        <taxon>Malvoideae</taxon>
        <taxon>Gossypium</taxon>
    </lineage>
</organism>
<dbReference type="AlphaFoldDB" id="A0A9D3V6N6"/>
<name>A0A9D3V6N6_9ROSI</name>
<dbReference type="Proteomes" id="UP000828251">
    <property type="component" value="Unassembled WGS sequence"/>
</dbReference>
<sequence length="93" mass="10503">GNKIYNLQSAPLLLQEDQTRGLNLLPCYLEKGDKIYNLQFDPLLLQGDKAGGLNQLPCYLGKIRFTVFDLLHLLCQGIRSLDSPILRHRPLGL</sequence>
<dbReference type="EMBL" id="JAIQCV010000008">
    <property type="protein sequence ID" value="KAH1073209.1"/>
    <property type="molecule type" value="Genomic_DNA"/>
</dbReference>
<evidence type="ECO:0000313" key="2">
    <source>
        <dbReference type="Proteomes" id="UP000828251"/>
    </source>
</evidence>
<protein>
    <submittedName>
        <fullName evidence="1">Uncharacterized protein</fullName>
    </submittedName>
</protein>
<reference evidence="1 2" key="1">
    <citation type="journal article" date="2021" name="Plant Biotechnol. J.">
        <title>Multi-omics assisted identification of the key and species-specific regulatory components of drought-tolerant mechanisms in Gossypium stocksii.</title>
        <authorList>
            <person name="Yu D."/>
            <person name="Ke L."/>
            <person name="Zhang D."/>
            <person name="Wu Y."/>
            <person name="Sun Y."/>
            <person name="Mei J."/>
            <person name="Sun J."/>
            <person name="Sun Y."/>
        </authorList>
    </citation>
    <scope>NUCLEOTIDE SEQUENCE [LARGE SCALE GENOMIC DNA]</scope>
    <source>
        <strain evidence="2">cv. E1</strain>
        <tissue evidence="1">Leaf</tissue>
    </source>
</reference>
<comment type="caution">
    <text evidence="1">The sequence shown here is derived from an EMBL/GenBank/DDBJ whole genome shotgun (WGS) entry which is preliminary data.</text>
</comment>
<keyword evidence="2" id="KW-1185">Reference proteome</keyword>
<proteinExistence type="predicted"/>
<accession>A0A9D3V6N6</accession>